<sequence>MPLNTPQLETSILSILDDQAQRTDNPAQARKDFAHQLAVAITAHIKTGTVTTTGSATTQTGTIL</sequence>
<reference evidence="1" key="1">
    <citation type="submission" date="2021-10" db="EMBL/GenBank/DDBJ databases">
        <authorList>
            <person name="Dean J.D."/>
            <person name="Kim M.K."/>
            <person name="Newey C.N."/>
            <person name="Stoker T.S."/>
            <person name="Thompson D.W."/>
            <person name="Grose J.H."/>
        </authorList>
    </citation>
    <scope>NUCLEOTIDE SEQUENCE</scope>
    <source>
        <strain evidence="1">BT635</strain>
    </source>
</reference>
<dbReference type="RefSeq" id="WP_226189187.1">
    <property type="nucleotide sequence ID" value="NZ_JAJADQ010000012.1"/>
</dbReference>
<name>A0ABS8AH83_9BACT</name>
<comment type="caution">
    <text evidence="1">The sequence shown here is derived from an EMBL/GenBank/DDBJ whole genome shotgun (WGS) entry which is preliminary data.</text>
</comment>
<dbReference type="EMBL" id="JAJADQ010000012">
    <property type="protein sequence ID" value="MCB2379793.1"/>
    <property type="molecule type" value="Genomic_DNA"/>
</dbReference>
<evidence type="ECO:0000313" key="1">
    <source>
        <dbReference type="EMBL" id="MCB2379793.1"/>
    </source>
</evidence>
<dbReference type="Proteomes" id="UP001165297">
    <property type="component" value="Unassembled WGS sequence"/>
</dbReference>
<proteinExistence type="predicted"/>
<evidence type="ECO:0000313" key="2">
    <source>
        <dbReference type="Proteomes" id="UP001165297"/>
    </source>
</evidence>
<keyword evidence="2" id="KW-1185">Reference proteome</keyword>
<gene>
    <name evidence="1" type="ORF">LGH70_19510</name>
</gene>
<protein>
    <submittedName>
        <fullName evidence="1">Uncharacterized protein</fullName>
    </submittedName>
</protein>
<organism evidence="1 2">
    <name type="scientific">Hymenobacter nitidus</name>
    <dbReference type="NCBI Taxonomy" id="2880929"/>
    <lineage>
        <taxon>Bacteria</taxon>
        <taxon>Pseudomonadati</taxon>
        <taxon>Bacteroidota</taxon>
        <taxon>Cytophagia</taxon>
        <taxon>Cytophagales</taxon>
        <taxon>Hymenobacteraceae</taxon>
        <taxon>Hymenobacter</taxon>
    </lineage>
</organism>
<accession>A0ABS8AH83</accession>